<dbReference type="Gene3D" id="3.40.50.1000">
    <property type="entry name" value="HAD superfamily/HAD-like"/>
    <property type="match status" value="1"/>
</dbReference>
<dbReference type="PANTHER" id="PTHR43481">
    <property type="entry name" value="FRUCTOSE-1-PHOSPHATE PHOSPHATASE"/>
    <property type="match status" value="1"/>
</dbReference>
<dbReference type="InterPro" id="IPR006439">
    <property type="entry name" value="HAD-SF_hydro_IA"/>
</dbReference>
<dbReference type="SFLD" id="SFLDG01129">
    <property type="entry name" value="C1.5:_HAD__Beta-PGM__Phosphata"/>
    <property type="match status" value="1"/>
</dbReference>
<dbReference type="SUPFAM" id="SSF56784">
    <property type="entry name" value="HAD-like"/>
    <property type="match status" value="1"/>
</dbReference>
<dbReference type="InterPro" id="IPR036412">
    <property type="entry name" value="HAD-like_sf"/>
</dbReference>
<reference evidence="1" key="2">
    <citation type="journal article" date="2020" name="Nat. Commun.">
        <title>Large-scale genome sequencing of mycorrhizal fungi provides insights into the early evolution of symbiotic traits.</title>
        <authorList>
            <person name="Miyauchi S."/>
            <person name="Kiss E."/>
            <person name="Kuo A."/>
            <person name="Drula E."/>
            <person name="Kohler A."/>
            <person name="Sanchez-Garcia M."/>
            <person name="Morin E."/>
            <person name="Andreopoulos B."/>
            <person name="Barry K.W."/>
            <person name="Bonito G."/>
            <person name="Buee M."/>
            <person name="Carver A."/>
            <person name="Chen C."/>
            <person name="Cichocki N."/>
            <person name="Clum A."/>
            <person name="Culley D."/>
            <person name="Crous P.W."/>
            <person name="Fauchery L."/>
            <person name="Girlanda M."/>
            <person name="Hayes R.D."/>
            <person name="Keri Z."/>
            <person name="LaButti K."/>
            <person name="Lipzen A."/>
            <person name="Lombard V."/>
            <person name="Magnuson J."/>
            <person name="Maillard F."/>
            <person name="Murat C."/>
            <person name="Nolan M."/>
            <person name="Ohm R.A."/>
            <person name="Pangilinan J."/>
            <person name="Pereira M.F."/>
            <person name="Perotto S."/>
            <person name="Peter M."/>
            <person name="Pfister S."/>
            <person name="Riley R."/>
            <person name="Sitrit Y."/>
            <person name="Stielow J.B."/>
            <person name="Szollosi G."/>
            <person name="Zifcakova L."/>
            <person name="Stursova M."/>
            <person name="Spatafora J.W."/>
            <person name="Tedersoo L."/>
            <person name="Vaario L.M."/>
            <person name="Yamada A."/>
            <person name="Yan M."/>
            <person name="Wang P."/>
            <person name="Xu J."/>
            <person name="Bruns T."/>
            <person name="Baldrian P."/>
            <person name="Vilgalys R."/>
            <person name="Dunand C."/>
            <person name="Henrissat B."/>
            <person name="Grigoriev I.V."/>
            <person name="Hibbett D."/>
            <person name="Nagy L.G."/>
            <person name="Martin F.M."/>
        </authorList>
    </citation>
    <scope>NUCLEOTIDE SEQUENCE</scope>
    <source>
        <strain evidence="1">BED1</strain>
    </source>
</reference>
<dbReference type="InterPro" id="IPR023214">
    <property type="entry name" value="HAD_sf"/>
</dbReference>
<dbReference type="Pfam" id="PF00702">
    <property type="entry name" value="Hydrolase"/>
    <property type="match status" value="1"/>
</dbReference>
<dbReference type="Proteomes" id="UP001194468">
    <property type="component" value="Unassembled WGS sequence"/>
</dbReference>
<sequence length="240" mass="25663">MPEVTFQVAAVLFDMDGTLVDSTIGVIGAWETFAKTYPGLDVKTILHSSHGVRTVDNLAKWCGITDPESLKDEAERFERAIVESAEGGIKMLPGVRSIFDNLSPAKSKPNQQWTICTSATRVYATAALNAANIDCPDNFVTADDVHKGKPHPEPYLEGAARCGVRATDCVVVEDAPAGVISGLAAGSRVIGLLTTHSREQMLKAAEGAPQDYFYLVPNLSSVSMMLVDNALGVEITIKLV</sequence>
<dbReference type="InterPro" id="IPR023198">
    <property type="entry name" value="PGP-like_dom2"/>
</dbReference>
<evidence type="ECO:0000313" key="1">
    <source>
        <dbReference type="EMBL" id="KAF8450503.1"/>
    </source>
</evidence>
<dbReference type="GO" id="GO:0050308">
    <property type="term" value="F:sugar-phosphatase activity"/>
    <property type="evidence" value="ECO:0007669"/>
    <property type="project" value="TreeGrafter"/>
</dbReference>
<keyword evidence="2" id="KW-1185">Reference proteome</keyword>
<gene>
    <name evidence="1" type="ORF">L210DRAFT_3520676</name>
</gene>
<accession>A0AAD4GLY9</accession>
<organism evidence="1 2">
    <name type="scientific">Boletus edulis BED1</name>
    <dbReference type="NCBI Taxonomy" id="1328754"/>
    <lineage>
        <taxon>Eukaryota</taxon>
        <taxon>Fungi</taxon>
        <taxon>Dikarya</taxon>
        <taxon>Basidiomycota</taxon>
        <taxon>Agaricomycotina</taxon>
        <taxon>Agaricomycetes</taxon>
        <taxon>Agaricomycetidae</taxon>
        <taxon>Boletales</taxon>
        <taxon>Boletineae</taxon>
        <taxon>Boletaceae</taxon>
        <taxon>Boletoideae</taxon>
        <taxon>Boletus</taxon>
    </lineage>
</organism>
<protein>
    <submittedName>
        <fullName evidence="1">Phosphatase</fullName>
    </submittedName>
</protein>
<comment type="caution">
    <text evidence="1">The sequence shown here is derived from an EMBL/GenBank/DDBJ whole genome shotgun (WGS) entry which is preliminary data.</text>
</comment>
<proteinExistence type="predicted"/>
<reference evidence="1" key="1">
    <citation type="submission" date="2019-10" db="EMBL/GenBank/DDBJ databases">
        <authorList>
            <consortium name="DOE Joint Genome Institute"/>
            <person name="Kuo A."/>
            <person name="Miyauchi S."/>
            <person name="Kiss E."/>
            <person name="Drula E."/>
            <person name="Kohler A."/>
            <person name="Sanchez-Garcia M."/>
            <person name="Andreopoulos B."/>
            <person name="Barry K.W."/>
            <person name="Bonito G."/>
            <person name="Buee M."/>
            <person name="Carver A."/>
            <person name="Chen C."/>
            <person name="Cichocki N."/>
            <person name="Clum A."/>
            <person name="Culley D."/>
            <person name="Crous P.W."/>
            <person name="Fauchery L."/>
            <person name="Girlanda M."/>
            <person name="Hayes R."/>
            <person name="Keri Z."/>
            <person name="LaButti K."/>
            <person name="Lipzen A."/>
            <person name="Lombard V."/>
            <person name="Magnuson J."/>
            <person name="Maillard F."/>
            <person name="Morin E."/>
            <person name="Murat C."/>
            <person name="Nolan M."/>
            <person name="Ohm R."/>
            <person name="Pangilinan J."/>
            <person name="Pereira M."/>
            <person name="Perotto S."/>
            <person name="Peter M."/>
            <person name="Riley R."/>
            <person name="Sitrit Y."/>
            <person name="Stielow B."/>
            <person name="Szollosi G."/>
            <person name="Zifcakova L."/>
            <person name="Stursova M."/>
            <person name="Spatafora J.W."/>
            <person name="Tedersoo L."/>
            <person name="Vaario L.-M."/>
            <person name="Yamada A."/>
            <person name="Yan M."/>
            <person name="Wang P."/>
            <person name="Xu J."/>
            <person name="Bruns T."/>
            <person name="Baldrian P."/>
            <person name="Vilgalys R."/>
            <person name="Henrissat B."/>
            <person name="Grigoriev I.V."/>
            <person name="Hibbett D."/>
            <person name="Nagy L.G."/>
            <person name="Martin F.M."/>
        </authorList>
    </citation>
    <scope>NUCLEOTIDE SEQUENCE</scope>
    <source>
        <strain evidence="1">BED1</strain>
    </source>
</reference>
<dbReference type="Gene3D" id="1.10.150.240">
    <property type="entry name" value="Putative phosphatase, domain 2"/>
    <property type="match status" value="1"/>
</dbReference>
<dbReference type="AlphaFoldDB" id="A0AAD4GLY9"/>
<dbReference type="FunFam" id="3.40.50.1000:FF:000162">
    <property type="entry name" value="HAD-like protein"/>
    <property type="match status" value="1"/>
</dbReference>
<name>A0AAD4GLY9_BOLED</name>
<dbReference type="PANTHER" id="PTHR43481:SF4">
    <property type="entry name" value="GLYCEROL-1-PHOSPHATE PHOSPHOHYDROLASE 1-RELATED"/>
    <property type="match status" value="1"/>
</dbReference>
<dbReference type="InterPro" id="IPR051806">
    <property type="entry name" value="HAD-like_SPP"/>
</dbReference>
<dbReference type="SFLD" id="SFLDS00003">
    <property type="entry name" value="Haloacid_Dehalogenase"/>
    <property type="match status" value="1"/>
</dbReference>
<evidence type="ECO:0000313" key="2">
    <source>
        <dbReference type="Proteomes" id="UP001194468"/>
    </source>
</evidence>
<dbReference type="NCBIfam" id="TIGR01509">
    <property type="entry name" value="HAD-SF-IA-v3"/>
    <property type="match status" value="1"/>
</dbReference>
<dbReference type="EMBL" id="WHUW01000002">
    <property type="protein sequence ID" value="KAF8450503.1"/>
    <property type="molecule type" value="Genomic_DNA"/>
</dbReference>